<dbReference type="InterPro" id="IPR008979">
    <property type="entry name" value="Galactose-bd-like_sf"/>
</dbReference>
<dbReference type="NCBIfam" id="TIGR01665">
    <property type="entry name" value="put_anti_recept"/>
    <property type="match status" value="1"/>
</dbReference>
<accession>A0A8S5N8Q0</accession>
<dbReference type="InterPro" id="IPR003305">
    <property type="entry name" value="CenC_carb-bd"/>
</dbReference>
<proteinExistence type="predicted"/>
<keyword evidence="3" id="KW-0378">Hydrolase</keyword>
<dbReference type="GO" id="GO:0098015">
    <property type="term" value="C:virus tail"/>
    <property type="evidence" value="ECO:0007669"/>
    <property type="project" value="UniProtKB-KW"/>
</dbReference>
<dbReference type="SUPFAM" id="SSF49785">
    <property type="entry name" value="Galactose-binding domain-like"/>
    <property type="match status" value="1"/>
</dbReference>
<evidence type="ECO:0000313" key="5">
    <source>
        <dbReference type="EMBL" id="DAD91070.1"/>
    </source>
</evidence>
<evidence type="ECO:0000259" key="4">
    <source>
        <dbReference type="PROSITE" id="PS51688"/>
    </source>
</evidence>
<dbReference type="Gene3D" id="2.60.120.260">
    <property type="entry name" value="Galactose-binding domain-like"/>
    <property type="match status" value="1"/>
</dbReference>
<dbReference type="PROSITE" id="PS51688">
    <property type="entry name" value="ICA"/>
    <property type="match status" value="1"/>
</dbReference>
<dbReference type="Pfam" id="PF13884">
    <property type="entry name" value="Peptidase_S74"/>
    <property type="match status" value="1"/>
</dbReference>
<organism evidence="5">
    <name type="scientific">Siphoviridae sp. ctkTE1</name>
    <dbReference type="NCBI Taxonomy" id="2826444"/>
    <lineage>
        <taxon>Viruses</taxon>
        <taxon>Duplodnaviria</taxon>
        <taxon>Heunggongvirae</taxon>
        <taxon>Uroviricota</taxon>
        <taxon>Caudoviricetes</taxon>
    </lineage>
</organism>
<name>A0A8S5N8Q0_9CAUD</name>
<feature type="domain" description="Peptidase S74" evidence="4">
    <location>
        <begin position="1182"/>
        <end position="1274"/>
    </location>
</feature>
<dbReference type="InterPro" id="IPR007119">
    <property type="entry name" value="Phage_tail_spike_N"/>
</dbReference>
<evidence type="ECO:0000256" key="3">
    <source>
        <dbReference type="ARBA" id="ARBA00022801"/>
    </source>
</evidence>
<dbReference type="GO" id="GO:0016798">
    <property type="term" value="F:hydrolase activity, acting on glycosyl bonds"/>
    <property type="evidence" value="ECO:0007669"/>
    <property type="project" value="InterPro"/>
</dbReference>
<keyword evidence="2" id="KW-0946">Virion</keyword>
<dbReference type="EMBL" id="BK015103">
    <property type="protein sequence ID" value="DAD91070.1"/>
    <property type="molecule type" value="Genomic_DNA"/>
</dbReference>
<dbReference type="InterPro" id="IPR010572">
    <property type="entry name" value="Tail_dom"/>
</dbReference>
<dbReference type="Pfam" id="PF06605">
    <property type="entry name" value="Prophage_tail"/>
    <property type="match status" value="1"/>
</dbReference>
<evidence type="ECO:0000256" key="2">
    <source>
        <dbReference type="ARBA" id="ARBA00022732"/>
    </source>
</evidence>
<evidence type="ECO:0000256" key="1">
    <source>
        <dbReference type="ARBA" id="ARBA00004328"/>
    </source>
</evidence>
<keyword evidence="2" id="KW-1227">Viral tail protein</keyword>
<protein>
    <submittedName>
        <fullName evidence="5">Neck appendage protein</fullName>
    </submittedName>
</protein>
<dbReference type="InterPro" id="IPR030392">
    <property type="entry name" value="S74_ICA"/>
</dbReference>
<comment type="subcellular location">
    <subcellularLocation>
        <location evidence="1">Virion</location>
    </subcellularLocation>
</comment>
<dbReference type="Pfam" id="PF02018">
    <property type="entry name" value="CBM_4_9"/>
    <property type="match status" value="1"/>
</dbReference>
<sequence>MIYLTDGNIPLNAAYADEIVQIDRNTYQLTFKFPTNNVLWQRLREETFLTADDLHGEQDFVIFEVEKQHGYIQVYANQVMTLLNHYVVNPINLDRATGSTALSRFAGSITRDNPFSFFSDIDDRHTFNTDTKNAMEVLTKDKHSILGQWGGDLVRHGYQVRLLKNGGSENESLFMYKKNLSSYQHKTSTKSLKTRITFKTTVKGEGENADDKHYKVVVDSPLINKYSQIYEDVVEVNDQDVKDEASLREYGKQYFRTSLCDLMEDSLEIDVVGQSDVPVQMFDVVSVYHETFDLDVRKKITKYTYSPMAKKLKSIGFGEFKSGLAHAIGNVVSDAVKNETYIFETRLEKEIKNADLDFDRKVQGIKNEITDGIEQAKAVAEENKKKLSDVIDSKFNVFDTEINEKLDDQKNRIQALHNFSNQANYTALEALHDAKIALDYARSTNGLADSNFTQISQINDTIETLARKSELDPLNDRLSITESKIEVQAGQITEKLSRTEVDKLVNDKGFQTATQVQNTVKKSVDGFQRTISRIETKLRDVIRNDNLLQNSSTIPTGNGLEGTWRPNISGGNGRTEVVSLTDAPHTAIKKCVRVVGNTNGGNKDFGQFVNLEIGQKYTISCWARVHSNSSQNNVNFLMRSYTSNDRNRILIKNISNRDWVRYQLTFTADAVNNSIQFGQSGSGSLELCGMKIERSDRMTDYDVSNSEIVSIVEFNDVRDTVSSHTQTLQRQDQAISQVIQTADGLVSRVSNFLDDFNLVYDPTNFSKWEKTAGEANVIEVQSNTKLLRITSSGNTTNVYRGFRVPLNTSNFTEGEKISYRMFVWVDVVPDAPLVMDLWSADAGLASTPITLTQKGQQVITGTFTIKKTTNKGKEFPLEILLTKNGQVAIGQISLIRGDRPPKKFTDNTSKQDVVTQTRVAQLSDSYAIQTLTSPGAVTSQINLAPKDILLEASRIRLKGSTLADEITAIDGYFKRLFVGDARIGKLNTDIIESNSITADKMLMNLAMAKKFVSSDVFTDTLAAKTAFINKLRSVVVSATLLEGFKGRIGGFQIGTHDKDPNTYWLTGINQFAVGMSNGSSRWGQTALWVNWGENWNTPGKYAWYVKRTGEMFCYNKAYFWNTPIIHGDLKVTGNIYYTKENYIAGFWTYSDIYTNFKEQNGYFYMYKQGGGYSWIPINKEISDRRYKSNIEESKVSALEVINRLKTYSYRKEYDGKIEDISCGIMAQDVQKYVPEAFYKNPDGAYSYHTFELVPYLIKAIQELNKKLEKVNEGRN</sequence>
<reference evidence="5" key="1">
    <citation type="journal article" date="2021" name="Proc. Natl. Acad. Sci. U.S.A.">
        <title>A Catalog of Tens of Thousands of Viruses from Human Metagenomes Reveals Hidden Associations with Chronic Diseases.</title>
        <authorList>
            <person name="Tisza M.J."/>
            <person name="Buck C.B."/>
        </authorList>
    </citation>
    <scope>NUCLEOTIDE SEQUENCE</scope>
    <source>
        <strain evidence="5">CtkTE1</strain>
    </source>
</reference>